<dbReference type="Pfam" id="PF07985">
    <property type="entry name" value="SRR1"/>
    <property type="match status" value="1"/>
</dbReference>
<dbReference type="PANTHER" id="PTHR42080:SF1">
    <property type="entry name" value="SRR1-LIKE DOMAIN-CONTAINING PROTEIN"/>
    <property type="match status" value="1"/>
</dbReference>
<dbReference type="OMA" id="EHAFWNM"/>
<gene>
    <name evidence="3" type="ORF">MGYG_03936</name>
</gene>
<dbReference type="PANTHER" id="PTHR42080">
    <property type="entry name" value="SRR1 DOMAIN-CONTAINING PROTEIN"/>
    <property type="match status" value="1"/>
</dbReference>
<dbReference type="STRING" id="535722.E4UUG8"/>
<sequence>MPRSRSKKKTALPRRRVAVQDEDGWTHITNTRQVTSTATATATSTTTDQLLPAEIPDGLTLSQLRAQFESHRQKWLASQTWKTITSTNIDKAINKDITIDKFVCIALGSPSGFLRGGLIDRRAVSLFQLAAFTSLIEYLSRNSNSNNTRHHDEDEHEDDAADDDDTKRSRRAYRCYAQDPVFNRLDVELLASLGVEVVQREAFGMVDEQTVLFGPGMERRHLVELLARRPVVFFGGPLEGPSTSSSTTTSDVIEDFKEKHQSVRLPDFEPNTAPFWGTSIFWRDSHPAI</sequence>
<evidence type="ECO:0000313" key="4">
    <source>
        <dbReference type="Proteomes" id="UP000002669"/>
    </source>
</evidence>
<proteinExistence type="predicted"/>
<dbReference type="RefSeq" id="XP_003173765.1">
    <property type="nucleotide sequence ID" value="XM_003173717.1"/>
</dbReference>
<keyword evidence="4" id="KW-1185">Reference proteome</keyword>
<evidence type="ECO:0000259" key="2">
    <source>
        <dbReference type="Pfam" id="PF07985"/>
    </source>
</evidence>
<dbReference type="VEuPathDB" id="FungiDB:MGYG_03936"/>
<dbReference type="eggNOG" id="ENOG502SC31">
    <property type="taxonomic scope" value="Eukaryota"/>
</dbReference>
<dbReference type="EMBL" id="DS989824">
    <property type="protein sequence ID" value="EFR00935.1"/>
    <property type="molecule type" value="Genomic_DNA"/>
</dbReference>
<organism evidence="4">
    <name type="scientific">Arthroderma gypseum (strain ATCC MYA-4604 / CBS 118893)</name>
    <name type="common">Microsporum gypseum</name>
    <dbReference type="NCBI Taxonomy" id="535722"/>
    <lineage>
        <taxon>Eukaryota</taxon>
        <taxon>Fungi</taxon>
        <taxon>Dikarya</taxon>
        <taxon>Ascomycota</taxon>
        <taxon>Pezizomycotina</taxon>
        <taxon>Eurotiomycetes</taxon>
        <taxon>Eurotiomycetidae</taxon>
        <taxon>Onygenales</taxon>
        <taxon>Arthrodermataceae</taxon>
        <taxon>Nannizzia</taxon>
    </lineage>
</organism>
<feature type="compositionally biased region" description="Acidic residues" evidence="1">
    <location>
        <begin position="154"/>
        <end position="164"/>
    </location>
</feature>
<dbReference type="InParanoid" id="E4UUG8"/>
<feature type="region of interest" description="Disordered" evidence="1">
    <location>
        <begin position="143"/>
        <end position="167"/>
    </location>
</feature>
<accession>E4UUG8</accession>
<protein>
    <recommendedName>
        <fullName evidence="2">SRR1-like domain-containing protein</fullName>
    </recommendedName>
</protein>
<dbReference type="InterPro" id="IPR012942">
    <property type="entry name" value="SRR1-like"/>
</dbReference>
<dbReference type="GeneID" id="10029048"/>
<dbReference type="OrthoDB" id="5318346at2759"/>
<dbReference type="AlphaFoldDB" id="E4UUG8"/>
<reference evidence="4" key="1">
    <citation type="journal article" date="2012" name="MBio">
        <title>Comparative genome analysis of Trichophyton rubrum and related dermatophytes reveals candidate genes involved in infection.</title>
        <authorList>
            <person name="Martinez D.A."/>
            <person name="Oliver B.G."/>
            <person name="Graeser Y."/>
            <person name="Goldberg J.M."/>
            <person name="Li W."/>
            <person name="Martinez-Rossi N.M."/>
            <person name="Monod M."/>
            <person name="Shelest E."/>
            <person name="Barton R.C."/>
            <person name="Birch E."/>
            <person name="Brakhage A.A."/>
            <person name="Chen Z."/>
            <person name="Gurr S.J."/>
            <person name="Heiman D."/>
            <person name="Heitman J."/>
            <person name="Kosti I."/>
            <person name="Rossi A."/>
            <person name="Saif S."/>
            <person name="Samalova M."/>
            <person name="Saunders C.W."/>
            <person name="Shea T."/>
            <person name="Summerbell R.C."/>
            <person name="Xu J."/>
            <person name="Young S."/>
            <person name="Zeng Q."/>
            <person name="Birren B.W."/>
            <person name="Cuomo C.A."/>
            <person name="White T.C."/>
        </authorList>
    </citation>
    <scope>NUCLEOTIDE SEQUENCE [LARGE SCALE GENOMIC DNA]</scope>
    <source>
        <strain evidence="4">ATCC MYA-4604 / CBS 118893</strain>
    </source>
</reference>
<evidence type="ECO:0000256" key="1">
    <source>
        <dbReference type="SAM" id="MobiDB-lite"/>
    </source>
</evidence>
<feature type="domain" description="SRR1-like" evidence="2">
    <location>
        <begin position="94"/>
        <end position="282"/>
    </location>
</feature>
<name>E4UUG8_ARTGP</name>
<dbReference type="Proteomes" id="UP000002669">
    <property type="component" value="Unassembled WGS sequence"/>
</dbReference>
<evidence type="ECO:0000313" key="3">
    <source>
        <dbReference type="EMBL" id="EFR00935.1"/>
    </source>
</evidence>
<dbReference type="HOGENOM" id="CLU_048152_2_0_1"/>